<dbReference type="InterPro" id="IPR000415">
    <property type="entry name" value="Nitroreductase-like"/>
</dbReference>
<dbReference type="OrthoDB" id="41362at2759"/>
<dbReference type="AlphaFoldDB" id="A0A196SLL2"/>
<protein>
    <submittedName>
        <fullName evidence="4">NADPH-flavin oxidoreductase</fullName>
    </submittedName>
</protein>
<comment type="caution">
    <text evidence="4">The sequence shown here is derived from an EMBL/GenBank/DDBJ whole genome shotgun (WGS) entry which is preliminary data.</text>
</comment>
<organism evidence="4 5">
    <name type="scientific">Blastocystis sp. subtype 1 (strain ATCC 50177 / NandII)</name>
    <dbReference type="NCBI Taxonomy" id="478820"/>
    <lineage>
        <taxon>Eukaryota</taxon>
        <taxon>Sar</taxon>
        <taxon>Stramenopiles</taxon>
        <taxon>Bigyra</taxon>
        <taxon>Opalozoa</taxon>
        <taxon>Opalinata</taxon>
        <taxon>Blastocystidae</taxon>
        <taxon>Blastocystis</taxon>
    </lineage>
</organism>
<evidence type="ECO:0000313" key="4">
    <source>
        <dbReference type="EMBL" id="OAO17950.1"/>
    </source>
</evidence>
<dbReference type="PANTHER" id="PTHR43673">
    <property type="entry name" value="NAD(P)H NITROREDUCTASE YDGI-RELATED"/>
    <property type="match status" value="1"/>
</dbReference>
<feature type="domain" description="Nitroreductase" evidence="3">
    <location>
        <begin position="67"/>
        <end position="150"/>
    </location>
</feature>
<reference evidence="4 5" key="1">
    <citation type="submission" date="2016-05" db="EMBL/GenBank/DDBJ databases">
        <title>Nuclear genome of Blastocystis sp. subtype 1 NandII.</title>
        <authorList>
            <person name="Gentekaki E."/>
            <person name="Curtis B."/>
            <person name="Stairs C."/>
            <person name="Eme L."/>
            <person name="Herman E."/>
            <person name="Klimes V."/>
            <person name="Arias M.C."/>
            <person name="Elias M."/>
            <person name="Hilliou F."/>
            <person name="Klute M."/>
            <person name="Malik S.-B."/>
            <person name="Pightling A."/>
            <person name="Rachubinski R."/>
            <person name="Salas D."/>
            <person name="Schlacht A."/>
            <person name="Suga H."/>
            <person name="Archibald J."/>
            <person name="Ball S.G."/>
            <person name="Clark G."/>
            <person name="Dacks J."/>
            <person name="Van Der Giezen M."/>
            <person name="Tsaousis A."/>
            <person name="Roger A."/>
        </authorList>
    </citation>
    <scope>NUCLEOTIDE SEQUENCE [LARGE SCALE GENOMIC DNA]</scope>
    <source>
        <strain evidence="5">ATCC 50177 / NandII</strain>
    </source>
</reference>
<feature type="domain" description="Nitroreductase" evidence="3">
    <location>
        <begin position="10"/>
        <end position="62"/>
    </location>
</feature>
<sequence length="171" mass="19422">MDKSFESIIHDRRSIRSFESTPIPDEVLHRITEDINLCPTAGNIQSYHVYIVQNPKLIEQITIASGQGWIQQAPCVFVFCCDFKDHYYGKRGTELYSLQDATIAQTYAILACNKEGLKSCWVGSFVESEVSSILNIPSHLRPIGLLPCGYSEAAPRHERSRRDVEETFTYC</sequence>
<evidence type="ECO:0000313" key="5">
    <source>
        <dbReference type="Proteomes" id="UP000078348"/>
    </source>
</evidence>
<dbReference type="GO" id="GO:0016491">
    <property type="term" value="F:oxidoreductase activity"/>
    <property type="evidence" value="ECO:0007669"/>
    <property type="project" value="UniProtKB-KW"/>
</dbReference>
<comment type="similarity">
    <text evidence="1">Belongs to the nitroreductase family.</text>
</comment>
<dbReference type="Proteomes" id="UP000078348">
    <property type="component" value="Unassembled WGS sequence"/>
</dbReference>
<dbReference type="Gene3D" id="3.40.109.10">
    <property type="entry name" value="NADH Oxidase"/>
    <property type="match status" value="1"/>
</dbReference>
<dbReference type="Pfam" id="PF00881">
    <property type="entry name" value="Nitroreductase"/>
    <property type="match status" value="2"/>
</dbReference>
<keyword evidence="2" id="KW-0560">Oxidoreductase</keyword>
<keyword evidence="5" id="KW-1185">Reference proteome</keyword>
<accession>A0A196SLL2</accession>
<proteinExistence type="inferred from homology"/>
<evidence type="ECO:0000259" key="3">
    <source>
        <dbReference type="Pfam" id="PF00881"/>
    </source>
</evidence>
<gene>
    <name evidence="4" type="ORF">AV274_0283</name>
</gene>
<dbReference type="PANTHER" id="PTHR43673:SF10">
    <property type="entry name" value="NADH DEHYDROGENASE_NAD(P)H NITROREDUCTASE XCC3605-RELATED"/>
    <property type="match status" value="1"/>
</dbReference>
<dbReference type="EMBL" id="LXWW01000012">
    <property type="protein sequence ID" value="OAO17950.1"/>
    <property type="molecule type" value="Genomic_DNA"/>
</dbReference>
<evidence type="ECO:0000256" key="1">
    <source>
        <dbReference type="ARBA" id="ARBA00007118"/>
    </source>
</evidence>
<name>A0A196SLL2_BLAHN</name>
<dbReference type="InterPro" id="IPR029479">
    <property type="entry name" value="Nitroreductase"/>
</dbReference>
<dbReference type="SUPFAM" id="SSF55469">
    <property type="entry name" value="FMN-dependent nitroreductase-like"/>
    <property type="match status" value="1"/>
</dbReference>
<evidence type="ECO:0000256" key="2">
    <source>
        <dbReference type="ARBA" id="ARBA00023002"/>
    </source>
</evidence>